<gene>
    <name evidence="2" type="ORF">G7Y89_g15470</name>
</gene>
<dbReference type="PANTHER" id="PTHR42937">
    <property type="match status" value="1"/>
</dbReference>
<dbReference type="Pfam" id="PF00291">
    <property type="entry name" value="PALP"/>
    <property type="match status" value="1"/>
</dbReference>
<evidence type="ECO:0000313" key="2">
    <source>
        <dbReference type="EMBL" id="KAF4613416.1"/>
    </source>
</evidence>
<dbReference type="NCBIfam" id="NF006058">
    <property type="entry name" value="PRK08206.1"/>
    <property type="match status" value="1"/>
</dbReference>
<sequence>MFVNPKARTWTCSSTIDVEINSFHCSLPGYTQTPLLDCSSIAAELDLRNVFLKDESTRMGLPAFKILGASWATYKAIKKLLQLPPTVNVQTVMNVIAQKHQSLTLFAATDGNHGRAVAKMATMLGIQSQIFVPQYLNKPTRNLIENEGARIVEVLGDYDEAVIRAKATAHVLGSDGLLIQDTAFDGYEDIPQWIVDGYSTMMYEADSQIYNITQARPDVVLVPVGVGSLAQSVVTHYKSQGHPCTIIAVEPDSANCLQTSLKSGISTSVSTKDTIMCGLNCGTVSSIAWPILQKGIDVSVCVTDVEAHESLLQLRECQVVIGPCAAATLAALKKVVRGKSTAPGLDKDSVVLLLGTEGIRDYEVPTR</sequence>
<keyword evidence="3" id="KW-1185">Reference proteome</keyword>
<dbReference type="PANTHER" id="PTHR42937:SF1">
    <property type="entry name" value="DIAMINOPROPIONATE AMMONIA-LYASE"/>
    <property type="match status" value="1"/>
</dbReference>
<dbReference type="Gene3D" id="3.40.50.1100">
    <property type="match status" value="2"/>
</dbReference>
<dbReference type="AlphaFoldDB" id="A0A8H4QMB5"/>
<accession>A0A8H4QMB5</accession>
<feature type="domain" description="Tryptophan synthase beta chain-like PALP" evidence="1">
    <location>
        <begin position="28"/>
        <end position="353"/>
    </location>
</feature>
<dbReference type="OrthoDB" id="10059875at2759"/>
<evidence type="ECO:0000313" key="3">
    <source>
        <dbReference type="Proteomes" id="UP000566819"/>
    </source>
</evidence>
<protein>
    <recommendedName>
        <fullName evidence="1">Tryptophan synthase beta chain-like PALP domain-containing protein</fullName>
    </recommendedName>
</protein>
<dbReference type="InterPro" id="IPR001926">
    <property type="entry name" value="TrpB-like_PALP"/>
</dbReference>
<organism evidence="2 3">
    <name type="scientific">Cudoniella acicularis</name>
    <dbReference type="NCBI Taxonomy" id="354080"/>
    <lineage>
        <taxon>Eukaryota</taxon>
        <taxon>Fungi</taxon>
        <taxon>Dikarya</taxon>
        <taxon>Ascomycota</taxon>
        <taxon>Pezizomycotina</taxon>
        <taxon>Leotiomycetes</taxon>
        <taxon>Helotiales</taxon>
        <taxon>Tricladiaceae</taxon>
        <taxon>Cudoniella</taxon>
    </lineage>
</organism>
<reference evidence="2 3" key="1">
    <citation type="submission" date="2020-03" db="EMBL/GenBank/DDBJ databases">
        <title>Draft Genome Sequence of Cudoniella acicularis.</title>
        <authorList>
            <person name="Buettner E."/>
            <person name="Kellner H."/>
        </authorList>
    </citation>
    <scope>NUCLEOTIDE SEQUENCE [LARGE SCALE GENOMIC DNA]</scope>
    <source>
        <strain evidence="2 3">DSM 108380</strain>
    </source>
</reference>
<dbReference type="EMBL" id="JAAMPI010002429">
    <property type="protein sequence ID" value="KAF4613416.1"/>
    <property type="molecule type" value="Genomic_DNA"/>
</dbReference>
<dbReference type="Proteomes" id="UP000566819">
    <property type="component" value="Unassembled WGS sequence"/>
</dbReference>
<dbReference type="InterPro" id="IPR036052">
    <property type="entry name" value="TrpB-like_PALP_sf"/>
</dbReference>
<comment type="caution">
    <text evidence="2">The sequence shown here is derived from an EMBL/GenBank/DDBJ whole genome shotgun (WGS) entry which is preliminary data.</text>
</comment>
<evidence type="ECO:0000259" key="1">
    <source>
        <dbReference type="Pfam" id="PF00291"/>
    </source>
</evidence>
<dbReference type="SUPFAM" id="SSF53686">
    <property type="entry name" value="Tryptophan synthase beta subunit-like PLP-dependent enzymes"/>
    <property type="match status" value="1"/>
</dbReference>
<name>A0A8H4QMB5_9HELO</name>
<proteinExistence type="predicted"/>